<feature type="signal peptide" evidence="2">
    <location>
        <begin position="1"/>
        <end position="23"/>
    </location>
</feature>
<evidence type="ECO:0000256" key="1">
    <source>
        <dbReference type="SAM" id="MobiDB-lite"/>
    </source>
</evidence>
<accession>A0A6P2C6N1</accession>
<organism evidence="3 4">
    <name type="scientific">Trebonia kvetii</name>
    <dbReference type="NCBI Taxonomy" id="2480626"/>
    <lineage>
        <taxon>Bacteria</taxon>
        <taxon>Bacillati</taxon>
        <taxon>Actinomycetota</taxon>
        <taxon>Actinomycetes</taxon>
        <taxon>Streptosporangiales</taxon>
        <taxon>Treboniaceae</taxon>
        <taxon>Trebonia</taxon>
    </lineage>
</organism>
<evidence type="ECO:0000256" key="2">
    <source>
        <dbReference type="SAM" id="SignalP"/>
    </source>
</evidence>
<dbReference type="InterPro" id="IPR043777">
    <property type="entry name" value="DUF5719"/>
</dbReference>
<dbReference type="EMBL" id="RPFW01000001">
    <property type="protein sequence ID" value="TVZ07089.1"/>
    <property type="molecule type" value="Genomic_DNA"/>
</dbReference>
<protein>
    <submittedName>
        <fullName evidence="3">Uncharacterized protein</fullName>
    </submittedName>
</protein>
<dbReference type="Pfam" id="PF18986">
    <property type="entry name" value="DUF5719"/>
    <property type="match status" value="1"/>
</dbReference>
<dbReference type="AlphaFoldDB" id="A0A6P2C6N1"/>
<proteinExistence type="predicted"/>
<evidence type="ECO:0000313" key="4">
    <source>
        <dbReference type="Proteomes" id="UP000460272"/>
    </source>
</evidence>
<keyword evidence="4" id="KW-1185">Reference proteome</keyword>
<feature type="compositionally biased region" description="Low complexity" evidence="1">
    <location>
        <begin position="96"/>
        <end position="143"/>
    </location>
</feature>
<dbReference type="Proteomes" id="UP000460272">
    <property type="component" value="Unassembled WGS sequence"/>
</dbReference>
<comment type="caution">
    <text evidence="3">The sequence shown here is derived from an EMBL/GenBank/DDBJ whole genome shotgun (WGS) entry which is preliminary data.</text>
</comment>
<reference evidence="3 4" key="1">
    <citation type="submission" date="2018-11" db="EMBL/GenBank/DDBJ databases">
        <title>Trebonia kvetii gen.nov., sp.nov., a novel acidophilic actinobacterium, and proposal of the new actinobacterial family Treboniaceae fam. nov.</title>
        <authorList>
            <person name="Rapoport D."/>
            <person name="Sagova-Mareckova M."/>
            <person name="Sedlacek I."/>
            <person name="Provaznik J."/>
            <person name="Kralova S."/>
            <person name="Pavlinic D."/>
            <person name="Benes V."/>
            <person name="Kopecky J."/>
        </authorList>
    </citation>
    <scope>NUCLEOTIDE SEQUENCE [LARGE SCALE GENOMIC DNA]</scope>
    <source>
        <strain evidence="3 4">15Tr583</strain>
    </source>
</reference>
<evidence type="ECO:0000313" key="3">
    <source>
        <dbReference type="EMBL" id="TVZ07089.1"/>
    </source>
</evidence>
<gene>
    <name evidence="3" type="ORF">EAS64_07165</name>
</gene>
<name>A0A6P2C6N1_9ACTN</name>
<feature type="chain" id="PRO_5026985375" evidence="2">
    <location>
        <begin position="24"/>
        <end position="529"/>
    </location>
</feature>
<feature type="region of interest" description="Disordered" evidence="1">
    <location>
        <begin position="96"/>
        <end position="169"/>
    </location>
</feature>
<dbReference type="RefSeq" id="WP_145851844.1">
    <property type="nucleotide sequence ID" value="NZ_RPFW01000001.1"/>
</dbReference>
<dbReference type="OrthoDB" id="3729011at2"/>
<keyword evidence="2" id="KW-0732">Signal</keyword>
<sequence>MRRLALLGAVLLALAAVTGVAWATRSDGTGTSAKTSAQAAAVTSVTRSCPPPASGTARIAMIAMPSQTKAAKSSSATPAGSATLSMVLAEPSAGATAPATKTAKPSASKASGTATSGTATSGTTASHGGKSKSKPSASARPSATGPVSVSAPGTVALLSEPGTGGSTVAATGQMAEGLEAEQSDASGMGLVSCTHPGSDMWFAGTGTSAGASAVRLYLMNTATVTASVDVTILTDTGEQEGLNSAVTVPPGQSATVDITPYVHGSQALALHVQAAIGQVAAAVWEGAKGGGAWLPQAAAPATTLVIPGLTVASSAARLFVTVPGSTDAQLTVVAYTPAGKAVQFPGAPVDASAGATTPLALSSLGASVAGLKLTSNVPIVAGVLIPGAGIGSFTSAAAPVVEQGVVAGNPAVKGDTVGLLLTAPSAAAQVSISVISSDGTVTAPAADQSVTVKAGHSLAVAVPRPPGSRKPFAIVIKPQAGSGPLYAVRVVTTGTGGLSAPVASLLTVPSALTSITLPPVGSSYRAVLP</sequence>